<dbReference type="AlphaFoldDB" id="A0AAU9CLC7"/>
<dbReference type="GO" id="GO:0030246">
    <property type="term" value="F:carbohydrate binding"/>
    <property type="evidence" value="ECO:0007669"/>
    <property type="project" value="InterPro"/>
</dbReference>
<dbReference type="RefSeq" id="WP_338394085.1">
    <property type="nucleotide sequence ID" value="NZ_AP025314.1"/>
</dbReference>
<keyword evidence="3" id="KW-1185">Reference proteome</keyword>
<dbReference type="GO" id="GO:0000272">
    <property type="term" value="P:polysaccharide catabolic process"/>
    <property type="evidence" value="ECO:0007669"/>
    <property type="project" value="InterPro"/>
</dbReference>
<dbReference type="SUPFAM" id="SSF63446">
    <property type="entry name" value="Type I dockerin domain"/>
    <property type="match status" value="1"/>
</dbReference>
<reference evidence="2 3" key="1">
    <citation type="submission" date="2021-12" db="EMBL/GenBank/DDBJ databases">
        <title>Genome sequencing of bacteria with rrn-lacking chromosome and rrn-plasmid.</title>
        <authorList>
            <person name="Anda M."/>
            <person name="Iwasaki W."/>
        </authorList>
    </citation>
    <scope>NUCLEOTIDE SEQUENCE [LARGE SCALE GENOMIC DNA]</scope>
    <source>
        <strain evidence="2 3">DSM 100852</strain>
    </source>
</reference>
<sequence>MNRFAFFFVALFVVFSGFQSVFAQNQLEIYMDGSVTHKGNQLLIPIKVKGFTDVRTMQFTLEWDPQGFSYKKVSSYGVSGLGEGNFGTNRVDNGVLTVSWDDPSGGSVSLADGEKIFILRLEVIGKVWQDYKVQVTGSPTAIEFTDRNGDEFSVVSTPGVFHINDPEAVKLSVKESVGLWRESVEVPITASHFQGVKGMSFTLSWDKSLADFVDVTGINIPGVDVSNFKKNFLGHGLLGFDWDGTTPVSLDPNAELFRVILKLKGDPGSEFPVKFTDEYIGYDFLGEDDSKKNYYLTDSKVSVATQGEVRGKVLDLDGKPVPGVSVASELPETTALTDTEGSFKLILEANQAHTVQVTSKVEELSIENIDIVDVLAIRRHVAGVESIDAKERFVAADVNSDEQVSLLDLNSIKEIVLGSKDRFEGEQGVFKTKEYEGAPKEWPSEINLTADALWSGVDFLKIPFGDVVRSSTENESIQKFSLKGTRDGNKVVLAFQAEEFESVAGFQTCLKWDVDKIEFKSAEKSGLDLSFFQLADKSGLRVLWDSPSGKPETLTEESPIAKLEFVLKDEDVEDVSALFSWGDNAFPSKAVTAGLEVMEMEFLETDVELVVHRDFLFPPRPNPVVGKSVLEFDLVNGGDVALELVNLEGKVVWSGTIKAEPGRTTLEWEPDSALVSGWYILRLMADGFVATERLLLQR</sequence>
<accession>A0AAU9CLC7</accession>
<protein>
    <submittedName>
        <fullName evidence="2">Uncharacterized protein</fullName>
    </submittedName>
</protein>
<dbReference type="EMBL" id="AP025314">
    <property type="protein sequence ID" value="BDD08853.1"/>
    <property type="molecule type" value="Genomic_DNA"/>
</dbReference>
<dbReference type="InterPro" id="IPR036439">
    <property type="entry name" value="Dockerin_dom_sf"/>
</dbReference>
<dbReference type="Gene3D" id="1.10.1330.10">
    <property type="entry name" value="Dockerin domain"/>
    <property type="match status" value="1"/>
</dbReference>
<evidence type="ECO:0000313" key="3">
    <source>
        <dbReference type="Proteomes" id="UP001348817"/>
    </source>
</evidence>
<feature type="signal peptide" evidence="1">
    <location>
        <begin position="1"/>
        <end position="23"/>
    </location>
</feature>
<keyword evidence="1" id="KW-0732">Signal</keyword>
<dbReference type="SUPFAM" id="SSF49384">
    <property type="entry name" value="Carbohydrate-binding domain"/>
    <property type="match status" value="2"/>
</dbReference>
<gene>
    <name evidence="2" type="ORF">FUAX_12850</name>
</gene>
<evidence type="ECO:0000313" key="2">
    <source>
        <dbReference type="EMBL" id="BDD08853.1"/>
    </source>
</evidence>
<dbReference type="InterPro" id="IPR026444">
    <property type="entry name" value="Secre_tail"/>
</dbReference>
<dbReference type="KEGG" id="fax:FUAX_12850"/>
<dbReference type="NCBIfam" id="TIGR04183">
    <property type="entry name" value="Por_Secre_tail"/>
    <property type="match status" value="1"/>
</dbReference>
<feature type="chain" id="PRO_5043672727" evidence="1">
    <location>
        <begin position="24"/>
        <end position="698"/>
    </location>
</feature>
<dbReference type="InterPro" id="IPR008969">
    <property type="entry name" value="CarboxyPept-like_regulatory"/>
</dbReference>
<name>A0AAU9CLC7_9BACT</name>
<dbReference type="Proteomes" id="UP001348817">
    <property type="component" value="Chromosome"/>
</dbReference>
<organism evidence="2 3">
    <name type="scientific">Fulvitalea axinellae</name>
    <dbReference type="NCBI Taxonomy" id="1182444"/>
    <lineage>
        <taxon>Bacteria</taxon>
        <taxon>Pseudomonadati</taxon>
        <taxon>Bacteroidota</taxon>
        <taxon>Cytophagia</taxon>
        <taxon>Cytophagales</taxon>
        <taxon>Persicobacteraceae</taxon>
        <taxon>Fulvitalea</taxon>
    </lineage>
</organism>
<dbReference type="SUPFAM" id="SSF49464">
    <property type="entry name" value="Carboxypeptidase regulatory domain-like"/>
    <property type="match status" value="1"/>
</dbReference>
<dbReference type="CDD" id="cd08547">
    <property type="entry name" value="Type_II_cohesin"/>
    <property type="match status" value="1"/>
</dbReference>
<proteinExistence type="predicted"/>
<evidence type="ECO:0000256" key="1">
    <source>
        <dbReference type="SAM" id="SignalP"/>
    </source>
</evidence>
<dbReference type="Gene3D" id="2.60.40.680">
    <property type="match status" value="2"/>
</dbReference>
<dbReference type="InterPro" id="IPR008965">
    <property type="entry name" value="CBM2/CBM3_carb-bd_dom_sf"/>
</dbReference>